<protein>
    <submittedName>
        <fullName evidence="3">Spermine oxidase-like</fullName>
    </submittedName>
</protein>
<dbReference type="InterPro" id="IPR036188">
    <property type="entry name" value="FAD/NAD-bd_sf"/>
</dbReference>
<dbReference type="Pfam" id="PF01593">
    <property type="entry name" value="Amino_oxidase"/>
    <property type="match status" value="1"/>
</dbReference>
<dbReference type="SUPFAM" id="SSF54373">
    <property type="entry name" value="FAD-linked reductases, C-terminal domain"/>
    <property type="match status" value="1"/>
</dbReference>
<feature type="domain" description="Amine oxidase" evidence="1">
    <location>
        <begin position="37"/>
        <end position="486"/>
    </location>
</feature>
<accession>A0A6J2UB29</accession>
<evidence type="ECO:0000313" key="2">
    <source>
        <dbReference type="Proteomes" id="UP000504634"/>
    </source>
</evidence>
<dbReference type="SUPFAM" id="SSF51905">
    <property type="entry name" value="FAD/NAD(P)-binding domain"/>
    <property type="match status" value="1"/>
</dbReference>
<dbReference type="GeneID" id="115632516"/>
<gene>
    <name evidence="3" type="primary">LOC115632516</name>
</gene>
<dbReference type="InterPro" id="IPR002937">
    <property type="entry name" value="Amino_oxidase"/>
</dbReference>
<sequence length="497" mass="56405">MSLICDSTLAASGSALSGSQSKTKQTARIVVIGAGAAGIATATRLLEVGFKNVLVLEAENRVGGRVNTISFADNVVDLGAQWCHGEVGNPIYQRVKDLNMLEVTDDAYESFKCVRSNRQVLDDRTANVMKKIAWDSIPERQKELTEFEGSLGTYLTEKFWREMEKSPQVDRTVAREFLDNFKKFESSVEAADNLFEVSGRGHLEYWMCEGELLLNWRDKGFKTFLNHLLCASADSADDLGILNGRVQLNKRIAHINWQGDGELILRCWNGEVLTADHVICTVSLGVLKEQHKQLFSPALPPAKCRAIDGLKLGTVDKFYLEFSKPLLPEDWKGISFLWLDKDLEELRGTELFWLESVFGFYGVSYQPRILQGWTIGEHARYMETLTEEQVLQGLLWLLRKFLEFEVPPPKRFLRTQWYANPNFRGSYSFRSTYTDELRTGAWDLEAPLLDVGGKPRLQFAGEASHKHFYSTVHGAVESGWREAERLNSYYRARTATL</sequence>
<dbReference type="RefSeq" id="XP_030385569.1">
    <property type="nucleotide sequence ID" value="XM_030529709.1"/>
</dbReference>
<proteinExistence type="predicted"/>
<evidence type="ECO:0000313" key="3">
    <source>
        <dbReference type="RefSeq" id="XP_030385569.1"/>
    </source>
</evidence>
<dbReference type="Gene3D" id="3.50.50.60">
    <property type="entry name" value="FAD/NAD(P)-binding domain"/>
    <property type="match status" value="1"/>
</dbReference>
<dbReference type="PANTHER" id="PTHR10742">
    <property type="entry name" value="FLAVIN MONOAMINE OXIDASE"/>
    <property type="match status" value="1"/>
</dbReference>
<evidence type="ECO:0000259" key="1">
    <source>
        <dbReference type="Pfam" id="PF01593"/>
    </source>
</evidence>
<dbReference type="Proteomes" id="UP000504634">
    <property type="component" value="Unplaced"/>
</dbReference>
<keyword evidence="2" id="KW-1185">Reference proteome</keyword>
<name>A0A6J2UB29_DROLE</name>
<dbReference type="PANTHER" id="PTHR10742:SF398">
    <property type="entry name" value="AMINE OXIDASE DOMAIN-CONTAINING PROTEIN-RELATED"/>
    <property type="match status" value="1"/>
</dbReference>
<reference evidence="3" key="1">
    <citation type="submission" date="2025-08" db="UniProtKB">
        <authorList>
            <consortium name="RefSeq"/>
        </authorList>
    </citation>
    <scope>IDENTIFICATION</scope>
    <source>
        <strain evidence="3">11010-0011.00</strain>
        <tissue evidence="3">Whole body</tissue>
    </source>
</reference>
<dbReference type="AlphaFoldDB" id="A0A6J2UB29"/>
<dbReference type="InterPro" id="IPR050281">
    <property type="entry name" value="Flavin_monoamine_oxidase"/>
</dbReference>
<dbReference type="Gene3D" id="3.90.660.10">
    <property type="match status" value="1"/>
</dbReference>
<dbReference type="OrthoDB" id="5046242at2759"/>
<dbReference type="GO" id="GO:0046592">
    <property type="term" value="F:polyamine oxidase activity"/>
    <property type="evidence" value="ECO:0007669"/>
    <property type="project" value="TreeGrafter"/>
</dbReference>
<organism evidence="2 3">
    <name type="scientific">Drosophila lebanonensis</name>
    <name type="common">Fruit fly</name>
    <name type="synonym">Scaptodrosophila lebanonensis</name>
    <dbReference type="NCBI Taxonomy" id="7225"/>
    <lineage>
        <taxon>Eukaryota</taxon>
        <taxon>Metazoa</taxon>
        <taxon>Ecdysozoa</taxon>
        <taxon>Arthropoda</taxon>
        <taxon>Hexapoda</taxon>
        <taxon>Insecta</taxon>
        <taxon>Pterygota</taxon>
        <taxon>Neoptera</taxon>
        <taxon>Endopterygota</taxon>
        <taxon>Diptera</taxon>
        <taxon>Brachycera</taxon>
        <taxon>Muscomorpha</taxon>
        <taxon>Ephydroidea</taxon>
        <taxon>Drosophilidae</taxon>
        <taxon>Scaptodrosophila</taxon>
    </lineage>
</organism>